<evidence type="ECO:0000256" key="7">
    <source>
        <dbReference type="RuleBase" id="RU000492"/>
    </source>
</evidence>
<dbReference type="PROSITE" id="PS51194">
    <property type="entry name" value="HELICASE_CTER"/>
    <property type="match status" value="1"/>
</dbReference>
<evidence type="ECO:0000259" key="10">
    <source>
        <dbReference type="PROSITE" id="PS51195"/>
    </source>
</evidence>
<evidence type="ECO:0000313" key="12">
    <source>
        <dbReference type="Proteomes" id="UP000037460"/>
    </source>
</evidence>
<dbReference type="SMART" id="SM00487">
    <property type="entry name" value="DEXDc"/>
    <property type="match status" value="1"/>
</dbReference>
<evidence type="ECO:0000256" key="5">
    <source>
        <dbReference type="ARBA" id="ARBA00022840"/>
    </source>
</evidence>
<comment type="caution">
    <text evidence="11">The sequence shown here is derived from an EMBL/GenBank/DDBJ whole genome shotgun (WGS) entry which is preliminary data.</text>
</comment>
<dbReference type="Gene3D" id="3.40.50.300">
    <property type="entry name" value="P-loop containing nucleotide triphosphate hydrolases"/>
    <property type="match status" value="2"/>
</dbReference>
<evidence type="ECO:0000313" key="11">
    <source>
        <dbReference type="EMBL" id="KOO24552.1"/>
    </source>
</evidence>
<reference evidence="12" key="1">
    <citation type="journal article" date="2015" name="PLoS Genet.">
        <title>Genome Sequence and Transcriptome Analyses of Chrysochromulina tobin: Metabolic Tools for Enhanced Algal Fitness in the Prominent Order Prymnesiales (Haptophyceae).</title>
        <authorList>
            <person name="Hovde B.T."/>
            <person name="Deodato C.R."/>
            <person name="Hunsperger H.M."/>
            <person name="Ryken S.A."/>
            <person name="Yost W."/>
            <person name="Jha R.K."/>
            <person name="Patterson J."/>
            <person name="Monnat R.J. Jr."/>
            <person name="Barlow S.B."/>
            <person name="Starkenburg S.R."/>
            <person name="Cattolico R.A."/>
        </authorList>
    </citation>
    <scope>NUCLEOTIDE SEQUENCE</scope>
    <source>
        <strain evidence="12">CCMP291</strain>
    </source>
</reference>
<sequence>MAAVEATEVEVDEVPEVERRLNEKEDDEVIDGTSQTDALHSVTIAKFDDPKLGLPESLIKGLYEMNFTKPSKIQAISLPKIWANRNLLAQSHNGTGKTACFVLGMLRIADARVKKPQALCICPTRELAKQIAEETHRMGKYMLLESGMTVKCILKEERYEKGATMPDQIVIGTPGKIWTLISLRVLDTAAIKVFVLDEADEMLTAGHGDNTKRIRKVMPKQLQTLFFSATWKEETVKFANSLKGSGGEASWAQVTIKRQHIFNDQVKQYYLECNGFKEKEERLGELLSLIDAGQIIVFVNTRDSVESLTRRLTADGHSVSSIHGKMEERARDKALKDFHDAASKILIATNVLSRGIDVPAVTLVVQYDMPVMHGGMYDPETFLHRVGRTGRFGRKGVALNLIENKKELRVLNDIQDYYERKAQIQEIPPTTDPEAMLALLTVK</sequence>
<dbReference type="InterPro" id="IPR027417">
    <property type="entry name" value="P-loop_NTPase"/>
</dbReference>
<evidence type="ECO:0000256" key="6">
    <source>
        <dbReference type="PROSITE-ProRule" id="PRU00552"/>
    </source>
</evidence>
<keyword evidence="5 7" id="KW-0067">ATP-binding</keyword>
<evidence type="ECO:0000256" key="3">
    <source>
        <dbReference type="ARBA" id="ARBA00022801"/>
    </source>
</evidence>
<dbReference type="Proteomes" id="UP000037460">
    <property type="component" value="Unassembled WGS sequence"/>
</dbReference>
<dbReference type="GO" id="GO:0003724">
    <property type="term" value="F:RNA helicase activity"/>
    <property type="evidence" value="ECO:0007669"/>
    <property type="project" value="UniProtKB-EC"/>
</dbReference>
<dbReference type="EMBL" id="JWZX01003082">
    <property type="protein sequence ID" value="KOO24552.1"/>
    <property type="molecule type" value="Genomic_DNA"/>
</dbReference>
<gene>
    <name evidence="11" type="ORF">Ctob_002631</name>
</gene>
<feature type="domain" description="Helicase ATP-binding" evidence="8">
    <location>
        <begin position="78"/>
        <end position="249"/>
    </location>
</feature>
<dbReference type="GO" id="GO:0003676">
    <property type="term" value="F:nucleic acid binding"/>
    <property type="evidence" value="ECO:0007669"/>
    <property type="project" value="InterPro"/>
</dbReference>
<keyword evidence="2 7" id="KW-0547">Nucleotide-binding</keyword>
<name>A0A0M0JDY5_9EUKA</name>
<dbReference type="InterPro" id="IPR014001">
    <property type="entry name" value="Helicase_ATP-bd"/>
</dbReference>
<evidence type="ECO:0000256" key="1">
    <source>
        <dbReference type="ARBA" id="ARBA00012552"/>
    </source>
</evidence>
<feature type="domain" description="Helicase C-terminal" evidence="9">
    <location>
        <begin position="282"/>
        <end position="435"/>
    </location>
</feature>
<dbReference type="EC" id="3.6.4.13" evidence="1"/>
<dbReference type="OrthoDB" id="10265785at2759"/>
<proteinExistence type="inferred from homology"/>
<dbReference type="Pfam" id="PF00271">
    <property type="entry name" value="Helicase_C"/>
    <property type="match status" value="1"/>
</dbReference>
<dbReference type="InterPro" id="IPR014014">
    <property type="entry name" value="RNA_helicase_DEAD_Q_motif"/>
</dbReference>
<feature type="short sequence motif" description="Q motif" evidence="6">
    <location>
        <begin position="47"/>
        <end position="75"/>
    </location>
</feature>
<keyword evidence="12" id="KW-1185">Reference proteome</keyword>
<dbReference type="InterPro" id="IPR001650">
    <property type="entry name" value="Helicase_C-like"/>
</dbReference>
<dbReference type="PROSITE" id="PS00039">
    <property type="entry name" value="DEAD_ATP_HELICASE"/>
    <property type="match status" value="1"/>
</dbReference>
<dbReference type="PANTHER" id="PTHR47958">
    <property type="entry name" value="ATP-DEPENDENT RNA HELICASE DBP3"/>
    <property type="match status" value="1"/>
</dbReference>
<keyword evidence="3 7" id="KW-0378">Hydrolase</keyword>
<dbReference type="Pfam" id="PF00270">
    <property type="entry name" value="DEAD"/>
    <property type="match status" value="1"/>
</dbReference>
<dbReference type="GO" id="GO:0005524">
    <property type="term" value="F:ATP binding"/>
    <property type="evidence" value="ECO:0007669"/>
    <property type="project" value="UniProtKB-KW"/>
</dbReference>
<feature type="domain" description="DEAD-box RNA helicase Q" evidence="10">
    <location>
        <begin position="47"/>
        <end position="75"/>
    </location>
</feature>
<evidence type="ECO:0000259" key="8">
    <source>
        <dbReference type="PROSITE" id="PS51192"/>
    </source>
</evidence>
<evidence type="ECO:0000256" key="2">
    <source>
        <dbReference type="ARBA" id="ARBA00022741"/>
    </source>
</evidence>
<dbReference type="CDD" id="cd18787">
    <property type="entry name" value="SF2_C_DEAD"/>
    <property type="match status" value="1"/>
</dbReference>
<evidence type="ECO:0000256" key="4">
    <source>
        <dbReference type="ARBA" id="ARBA00022806"/>
    </source>
</evidence>
<dbReference type="InterPro" id="IPR000629">
    <property type="entry name" value="RNA-helicase_DEAD-box_CS"/>
</dbReference>
<dbReference type="GO" id="GO:0016787">
    <property type="term" value="F:hydrolase activity"/>
    <property type="evidence" value="ECO:0007669"/>
    <property type="project" value="UniProtKB-KW"/>
</dbReference>
<dbReference type="AlphaFoldDB" id="A0A0M0JDY5"/>
<keyword evidence="4 7" id="KW-0347">Helicase</keyword>
<dbReference type="SUPFAM" id="SSF52540">
    <property type="entry name" value="P-loop containing nucleoside triphosphate hydrolases"/>
    <property type="match status" value="1"/>
</dbReference>
<protein>
    <recommendedName>
        <fullName evidence="1">RNA helicase</fullName>
        <ecNumber evidence="1">3.6.4.13</ecNumber>
    </recommendedName>
</protein>
<dbReference type="InterPro" id="IPR011545">
    <property type="entry name" value="DEAD/DEAH_box_helicase_dom"/>
</dbReference>
<dbReference type="SMART" id="SM00490">
    <property type="entry name" value="HELICc"/>
    <property type="match status" value="1"/>
</dbReference>
<dbReference type="PROSITE" id="PS51192">
    <property type="entry name" value="HELICASE_ATP_BIND_1"/>
    <property type="match status" value="1"/>
</dbReference>
<dbReference type="PROSITE" id="PS51195">
    <property type="entry name" value="Q_MOTIF"/>
    <property type="match status" value="1"/>
</dbReference>
<evidence type="ECO:0000259" key="9">
    <source>
        <dbReference type="PROSITE" id="PS51194"/>
    </source>
</evidence>
<comment type="similarity">
    <text evidence="7">Belongs to the DEAD box helicase family.</text>
</comment>
<organism evidence="11 12">
    <name type="scientific">Chrysochromulina tobinii</name>
    <dbReference type="NCBI Taxonomy" id="1460289"/>
    <lineage>
        <taxon>Eukaryota</taxon>
        <taxon>Haptista</taxon>
        <taxon>Haptophyta</taxon>
        <taxon>Prymnesiophyceae</taxon>
        <taxon>Prymnesiales</taxon>
        <taxon>Chrysochromulinaceae</taxon>
        <taxon>Chrysochromulina</taxon>
    </lineage>
</organism>
<accession>A0A0M0JDY5</accession>